<keyword evidence="5 7" id="KW-1133">Transmembrane helix</keyword>
<feature type="domain" description="SSD" evidence="8">
    <location>
        <begin position="238"/>
        <end position="325"/>
    </location>
</feature>
<evidence type="ECO:0000313" key="9">
    <source>
        <dbReference type="EMBL" id="REH34866.1"/>
    </source>
</evidence>
<feature type="transmembrane region" description="Helical" evidence="7">
    <location>
        <begin position="234"/>
        <end position="254"/>
    </location>
</feature>
<keyword evidence="6 7" id="KW-0472">Membrane</keyword>
<keyword evidence="10" id="KW-1185">Reference proteome</keyword>
<dbReference type="Gene3D" id="1.20.1640.10">
    <property type="entry name" value="Multidrug efflux transporter AcrB transmembrane domain"/>
    <property type="match status" value="2"/>
</dbReference>
<dbReference type="InterPro" id="IPR050545">
    <property type="entry name" value="Mycobact_MmpL"/>
</dbReference>
<dbReference type="Pfam" id="PF03176">
    <property type="entry name" value="MMPL"/>
    <property type="match status" value="2"/>
</dbReference>
<proteinExistence type="inferred from homology"/>
<feature type="transmembrane region" description="Helical" evidence="7">
    <location>
        <begin position="15"/>
        <end position="35"/>
    </location>
</feature>
<comment type="subcellular location">
    <subcellularLocation>
        <location evidence="1">Cell membrane</location>
        <topology evidence="1">Multi-pass membrane protein</topology>
    </subcellularLocation>
</comment>
<feature type="transmembrane region" description="Helical" evidence="7">
    <location>
        <begin position="601"/>
        <end position="624"/>
    </location>
</feature>
<dbReference type="SUPFAM" id="SSF82866">
    <property type="entry name" value="Multidrug efflux transporter AcrB transmembrane domain"/>
    <property type="match status" value="2"/>
</dbReference>
<dbReference type="Proteomes" id="UP000256269">
    <property type="component" value="Unassembled WGS sequence"/>
</dbReference>
<comment type="similarity">
    <text evidence="2">Belongs to the resistance-nodulation-cell division (RND) (TC 2.A.6) family. MmpL subfamily.</text>
</comment>
<keyword evidence="4 7" id="KW-0812">Transmembrane</keyword>
<dbReference type="InterPro" id="IPR004869">
    <property type="entry name" value="MMPL_dom"/>
</dbReference>
<feature type="transmembrane region" description="Helical" evidence="7">
    <location>
        <begin position="300"/>
        <end position="328"/>
    </location>
</feature>
<organism evidence="9 10">
    <name type="scientific">Kutzneria buriramensis</name>
    <dbReference type="NCBI Taxonomy" id="1045776"/>
    <lineage>
        <taxon>Bacteria</taxon>
        <taxon>Bacillati</taxon>
        <taxon>Actinomycetota</taxon>
        <taxon>Actinomycetes</taxon>
        <taxon>Pseudonocardiales</taxon>
        <taxon>Pseudonocardiaceae</taxon>
        <taxon>Kutzneria</taxon>
    </lineage>
</organism>
<comment type="caution">
    <text evidence="9">The sequence shown here is derived from an EMBL/GenBank/DDBJ whole genome shotgun (WGS) entry which is preliminary data.</text>
</comment>
<evidence type="ECO:0000313" key="10">
    <source>
        <dbReference type="Proteomes" id="UP000256269"/>
    </source>
</evidence>
<reference evidence="9 10" key="1">
    <citation type="submission" date="2018-08" db="EMBL/GenBank/DDBJ databases">
        <title>Genomic Encyclopedia of Archaeal and Bacterial Type Strains, Phase II (KMG-II): from individual species to whole genera.</title>
        <authorList>
            <person name="Goeker M."/>
        </authorList>
    </citation>
    <scope>NUCLEOTIDE SEQUENCE [LARGE SCALE GENOMIC DNA]</scope>
    <source>
        <strain evidence="9 10">DSM 45791</strain>
    </source>
</reference>
<dbReference type="GO" id="GO:0005886">
    <property type="term" value="C:plasma membrane"/>
    <property type="evidence" value="ECO:0007669"/>
    <property type="project" value="UniProtKB-SubCell"/>
</dbReference>
<protein>
    <submittedName>
        <fullName evidence="9">RND superfamily putative drug exporter</fullName>
    </submittedName>
</protein>
<evidence type="ECO:0000256" key="6">
    <source>
        <dbReference type="ARBA" id="ARBA00023136"/>
    </source>
</evidence>
<evidence type="ECO:0000256" key="7">
    <source>
        <dbReference type="SAM" id="Phobius"/>
    </source>
</evidence>
<dbReference type="AlphaFoldDB" id="A0A3E0GYX7"/>
<evidence type="ECO:0000256" key="5">
    <source>
        <dbReference type="ARBA" id="ARBA00022989"/>
    </source>
</evidence>
<evidence type="ECO:0000256" key="2">
    <source>
        <dbReference type="ARBA" id="ARBA00010157"/>
    </source>
</evidence>
<name>A0A3E0GYX7_9PSEU</name>
<feature type="transmembrane region" description="Helical" evidence="7">
    <location>
        <begin position="561"/>
        <end position="580"/>
    </location>
</feature>
<dbReference type="PROSITE" id="PS50156">
    <property type="entry name" value="SSD"/>
    <property type="match status" value="1"/>
</dbReference>
<dbReference type="InterPro" id="IPR000731">
    <property type="entry name" value="SSD"/>
</dbReference>
<evidence type="ECO:0000256" key="1">
    <source>
        <dbReference type="ARBA" id="ARBA00004651"/>
    </source>
</evidence>
<dbReference type="RefSeq" id="WP_147328855.1">
    <property type="nucleotide sequence ID" value="NZ_CP144375.1"/>
</dbReference>
<accession>A0A3E0GYX7</accession>
<feature type="transmembrane region" description="Helical" evidence="7">
    <location>
        <begin position="522"/>
        <end position="541"/>
    </location>
</feature>
<dbReference type="EMBL" id="QUNO01000019">
    <property type="protein sequence ID" value="REH34866.1"/>
    <property type="molecule type" value="Genomic_DNA"/>
</dbReference>
<feature type="transmembrane region" description="Helical" evidence="7">
    <location>
        <begin position="349"/>
        <end position="370"/>
    </location>
</feature>
<feature type="transmembrane region" description="Helical" evidence="7">
    <location>
        <begin position="187"/>
        <end position="214"/>
    </location>
</feature>
<feature type="transmembrane region" description="Helical" evidence="7">
    <location>
        <begin position="636"/>
        <end position="666"/>
    </location>
</feature>
<feature type="transmembrane region" description="Helical" evidence="7">
    <location>
        <begin position="493"/>
        <end position="510"/>
    </location>
</feature>
<dbReference type="PANTHER" id="PTHR33406">
    <property type="entry name" value="MEMBRANE PROTEIN MJ1562-RELATED"/>
    <property type="match status" value="1"/>
</dbReference>
<sequence>MLNRLADFAVTRPRTVLVAAAVFLLVAVVCGYGVADHLRGLGATDPAAPSSAAARTLAAEFPTADPNLTLLVDCERGVDDPACAVDGSTVASRLAGEESITGVTSYWTGRQPPLRSRDGRQALITARITGSDLAAADRSAQLAAAYDGRHGSALVRTGGPAAVADQARRAISDDLTRAELIALPLTLLVLVFVFGSVVTALLPLVVGAIAMVGTGAVLRAVSAFADLSVFAQDLSVALGLGLAIDYALFIVRRFREERPHPDAIRRAVLTAGRTVLFSAATVAVSLGALVLFPLGFLRSFAYVGVSVVLLAALAALTVVPAALAVLGDRVDAGRLVRMSEVDGRRWTRVVIRYAPLVAALTALGLALSAVPFRDVRFGSVDDRQLPVVAPARVVQQNIRDNFSGNANGRIDVLAPESAPDVAARLSGLPGVVAVTITGRAQGTAAYAVESAGDAVSQASQDLVRAIRGQRGDLAVAGPAAELVDAQAAVGGRLPYALACIAAATLLLVFLMTRTVLLPVKTVVLNALSLTATFGAVVWVFQDGHLSGLLGFTPVGAVDTTLPVLMFCLAFGLSMDYGLLVQSRIQEEYRRTGDSREAVAVGLARSARVVTAAAAILVIVLVAVGTSDVLNMKMLGLGSALAVAVDATVVRCLLVPSVMVLFGRVTWWSPFPREKR</sequence>
<evidence type="ECO:0000256" key="3">
    <source>
        <dbReference type="ARBA" id="ARBA00022475"/>
    </source>
</evidence>
<feature type="transmembrane region" description="Helical" evidence="7">
    <location>
        <begin position="275"/>
        <end position="294"/>
    </location>
</feature>
<gene>
    <name evidence="9" type="ORF">BCF44_119142</name>
</gene>
<dbReference type="OrthoDB" id="7051771at2"/>
<dbReference type="PANTHER" id="PTHR33406:SF11">
    <property type="entry name" value="MEMBRANE PROTEIN SCO6666-RELATED"/>
    <property type="match status" value="1"/>
</dbReference>
<evidence type="ECO:0000256" key="4">
    <source>
        <dbReference type="ARBA" id="ARBA00022692"/>
    </source>
</evidence>
<evidence type="ECO:0000259" key="8">
    <source>
        <dbReference type="PROSITE" id="PS50156"/>
    </source>
</evidence>
<keyword evidence="3" id="KW-1003">Cell membrane</keyword>